<reference evidence="2 3" key="1">
    <citation type="submission" date="2016-10" db="EMBL/GenBank/DDBJ databases">
        <authorList>
            <person name="de Groot N.N."/>
        </authorList>
    </citation>
    <scope>NUCLEOTIDE SEQUENCE [LARGE SCALE GENOMIC DNA]</scope>
    <source>
        <strain evidence="2 3">DSM 23310</strain>
    </source>
</reference>
<dbReference type="Proteomes" id="UP000198828">
    <property type="component" value="Unassembled WGS sequence"/>
</dbReference>
<dbReference type="AlphaFoldDB" id="A0A1H2SFE2"/>
<protein>
    <submittedName>
        <fullName evidence="2">Uncharacterized protein</fullName>
    </submittedName>
</protein>
<evidence type="ECO:0000313" key="3">
    <source>
        <dbReference type="Proteomes" id="UP000198828"/>
    </source>
</evidence>
<proteinExistence type="predicted"/>
<keyword evidence="3" id="KW-1185">Reference proteome</keyword>
<dbReference type="RefSeq" id="WP_093750436.1">
    <property type="nucleotide sequence ID" value="NZ_BSYN01000002.1"/>
</dbReference>
<name>A0A1H2SFE2_9FIRM</name>
<feature type="coiled-coil region" evidence="1">
    <location>
        <begin position="31"/>
        <end position="58"/>
    </location>
</feature>
<evidence type="ECO:0000313" key="2">
    <source>
        <dbReference type="EMBL" id="SDW30218.1"/>
    </source>
</evidence>
<dbReference type="EMBL" id="FNNG01000002">
    <property type="protein sequence ID" value="SDW30218.1"/>
    <property type="molecule type" value="Genomic_DNA"/>
</dbReference>
<accession>A0A1H2SFE2</accession>
<sequence>MKAVSIYFANSNVEEMKSEIEAKIYRIIQENFELERILRQAEDAGKKLKKNKEMLIELAIEYASLKGDL</sequence>
<keyword evidence="1" id="KW-0175">Coiled coil</keyword>
<organism evidence="2 3">
    <name type="scientific">Tepidimicrobium xylanilyticum</name>
    <dbReference type="NCBI Taxonomy" id="1123352"/>
    <lineage>
        <taxon>Bacteria</taxon>
        <taxon>Bacillati</taxon>
        <taxon>Bacillota</taxon>
        <taxon>Tissierellia</taxon>
        <taxon>Tissierellales</taxon>
        <taxon>Tepidimicrobiaceae</taxon>
        <taxon>Tepidimicrobium</taxon>
    </lineage>
</organism>
<evidence type="ECO:0000256" key="1">
    <source>
        <dbReference type="SAM" id="Coils"/>
    </source>
</evidence>
<gene>
    <name evidence="2" type="ORF">SAMN05660923_00437</name>
</gene>